<name>A0ABW2YUJ4_9SPHI</name>
<evidence type="ECO:0000259" key="7">
    <source>
        <dbReference type="Pfam" id="PF14322"/>
    </source>
</evidence>
<dbReference type="Gene3D" id="1.25.40.390">
    <property type="match status" value="1"/>
</dbReference>
<evidence type="ECO:0000256" key="2">
    <source>
        <dbReference type="ARBA" id="ARBA00006275"/>
    </source>
</evidence>
<evidence type="ECO:0000259" key="6">
    <source>
        <dbReference type="Pfam" id="PF07980"/>
    </source>
</evidence>
<protein>
    <submittedName>
        <fullName evidence="8">RagB/SusD family nutrient uptake outer membrane protein</fullName>
    </submittedName>
</protein>
<proteinExistence type="inferred from homology"/>
<dbReference type="EMBL" id="JBHTHU010000001">
    <property type="protein sequence ID" value="MFD0749229.1"/>
    <property type="molecule type" value="Genomic_DNA"/>
</dbReference>
<comment type="subcellular location">
    <subcellularLocation>
        <location evidence="1">Cell outer membrane</location>
    </subcellularLocation>
</comment>
<sequence length="453" mass="49785">MKNFIILLLITCMLLNVACKRMLDVPTPQNQLTTDKVFSDSVSVKSALFSVYAGLENQQYPLSNRYLSAYTDESMISGVDQSWNQSRLSAGEVANTGNWSNLYTAVYQCNMILEQLGPGNILPESFKRQVRAEAKFLRGYCYFYLINLYGSVPLITVTDVNLSSKAVQSDSAAVYAQVLTDLNSAHEELSVAYPGTGRIRANKACAAALLARVFLYQRNWAGAENRATEVLNTGMYTPLDNITGAFKATGKEGILQLGSQNGCTTEAGTVIPSFATVAAGYYLTDNFYASFAPGDLRKSNWIGTSATTVSGLTTTYRYPYKYKNRVANTTAPENLMILRAAEQYLIRAEARASLGKLNGAGSAAEDLNVVRQRAGLPAVQFIAQHDALESIADERKHELFFENCDRFLDMKRTGRLQTIMTAAKATWQPTGARLPIPLTDITRNPNLIQNAGY</sequence>
<dbReference type="SUPFAM" id="SSF48452">
    <property type="entry name" value="TPR-like"/>
    <property type="match status" value="1"/>
</dbReference>
<evidence type="ECO:0000313" key="9">
    <source>
        <dbReference type="Proteomes" id="UP001596958"/>
    </source>
</evidence>
<keyword evidence="9" id="KW-1185">Reference proteome</keyword>
<keyword evidence="5" id="KW-0998">Cell outer membrane</keyword>
<dbReference type="Pfam" id="PF14322">
    <property type="entry name" value="SusD-like_3"/>
    <property type="match status" value="1"/>
</dbReference>
<gene>
    <name evidence="8" type="ORF">ACFQZS_03685</name>
</gene>
<evidence type="ECO:0000256" key="3">
    <source>
        <dbReference type="ARBA" id="ARBA00022729"/>
    </source>
</evidence>
<dbReference type="InterPro" id="IPR012944">
    <property type="entry name" value="SusD_RagB_dom"/>
</dbReference>
<comment type="caution">
    <text evidence="8">The sequence shown here is derived from an EMBL/GenBank/DDBJ whole genome shotgun (WGS) entry which is preliminary data.</text>
</comment>
<dbReference type="Proteomes" id="UP001596958">
    <property type="component" value="Unassembled WGS sequence"/>
</dbReference>
<keyword evidence="3" id="KW-0732">Signal</keyword>
<dbReference type="CDD" id="cd08977">
    <property type="entry name" value="SusD"/>
    <property type="match status" value="1"/>
</dbReference>
<dbReference type="InterPro" id="IPR033985">
    <property type="entry name" value="SusD-like_N"/>
</dbReference>
<feature type="domain" description="SusD-like N-terminal" evidence="7">
    <location>
        <begin position="24"/>
        <end position="215"/>
    </location>
</feature>
<reference evidence="9" key="1">
    <citation type="journal article" date="2019" name="Int. J. Syst. Evol. Microbiol.">
        <title>The Global Catalogue of Microorganisms (GCM) 10K type strain sequencing project: providing services to taxonomists for standard genome sequencing and annotation.</title>
        <authorList>
            <consortium name="The Broad Institute Genomics Platform"/>
            <consortium name="The Broad Institute Genome Sequencing Center for Infectious Disease"/>
            <person name="Wu L."/>
            <person name="Ma J."/>
        </authorList>
    </citation>
    <scope>NUCLEOTIDE SEQUENCE [LARGE SCALE GENOMIC DNA]</scope>
    <source>
        <strain evidence="9">CCUG 63418</strain>
    </source>
</reference>
<comment type="similarity">
    <text evidence="2">Belongs to the SusD family.</text>
</comment>
<dbReference type="InterPro" id="IPR011990">
    <property type="entry name" value="TPR-like_helical_dom_sf"/>
</dbReference>
<evidence type="ECO:0000256" key="5">
    <source>
        <dbReference type="ARBA" id="ARBA00023237"/>
    </source>
</evidence>
<organism evidence="8 9">
    <name type="scientific">Mucilaginibacter calamicampi</name>
    <dbReference type="NCBI Taxonomy" id="1302352"/>
    <lineage>
        <taxon>Bacteria</taxon>
        <taxon>Pseudomonadati</taxon>
        <taxon>Bacteroidota</taxon>
        <taxon>Sphingobacteriia</taxon>
        <taxon>Sphingobacteriales</taxon>
        <taxon>Sphingobacteriaceae</taxon>
        <taxon>Mucilaginibacter</taxon>
    </lineage>
</organism>
<evidence type="ECO:0000256" key="1">
    <source>
        <dbReference type="ARBA" id="ARBA00004442"/>
    </source>
</evidence>
<dbReference type="RefSeq" id="WP_377097406.1">
    <property type="nucleotide sequence ID" value="NZ_JBHTHU010000001.1"/>
</dbReference>
<feature type="domain" description="RagB/SusD" evidence="6">
    <location>
        <begin position="301"/>
        <end position="453"/>
    </location>
</feature>
<dbReference type="Pfam" id="PF07980">
    <property type="entry name" value="SusD_RagB"/>
    <property type="match status" value="1"/>
</dbReference>
<evidence type="ECO:0000256" key="4">
    <source>
        <dbReference type="ARBA" id="ARBA00023136"/>
    </source>
</evidence>
<keyword evidence="4" id="KW-0472">Membrane</keyword>
<evidence type="ECO:0000313" key="8">
    <source>
        <dbReference type="EMBL" id="MFD0749229.1"/>
    </source>
</evidence>
<accession>A0ABW2YUJ4</accession>